<dbReference type="Proteomes" id="UP000317371">
    <property type="component" value="Unassembled WGS sequence"/>
</dbReference>
<reference evidence="2 3" key="1">
    <citation type="submission" date="2019-06" db="EMBL/GenBank/DDBJ databases">
        <title>Genome sequence of Litorilinea aerophila BAA-2444.</title>
        <authorList>
            <person name="Maclea K.S."/>
            <person name="Maurais E.G."/>
            <person name="Iannazzi L.C."/>
        </authorList>
    </citation>
    <scope>NUCLEOTIDE SEQUENCE [LARGE SCALE GENOMIC DNA]</scope>
    <source>
        <strain evidence="2 3">ATCC BAA-2444</strain>
    </source>
</reference>
<keyword evidence="3" id="KW-1185">Reference proteome</keyword>
<dbReference type="RefSeq" id="WP_141609295.1">
    <property type="nucleotide sequence ID" value="NZ_VIGC02000007.1"/>
</dbReference>
<keyword evidence="1" id="KW-1133">Transmembrane helix</keyword>
<dbReference type="AlphaFoldDB" id="A0A540VKB5"/>
<dbReference type="EMBL" id="VIGC01000007">
    <property type="protein sequence ID" value="TQE96553.1"/>
    <property type="molecule type" value="Genomic_DNA"/>
</dbReference>
<evidence type="ECO:0000313" key="3">
    <source>
        <dbReference type="Proteomes" id="UP000317371"/>
    </source>
</evidence>
<proteinExistence type="predicted"/>
<evidence type="ECO:0000313" key="2">
    <source>
        <dbReference type="EMBL" id="TQE96553.1"/>
    </source>
</evidence>
<protein>
    <submittedName>
        <fullName evidence="2">Uncharacterized protein</fullName>
    </submittedName>
</protein>
<keyword evidence="1" id="KW-0812">Transmembrane</keyword>
<feature type="transmembrane region" description="Helical" evidence="1">
    <location>
        <begin position="52"/>
        <end position="72"/>
    </location>
</feature>
<gene>
    <name evidence="2" type="ORF">FKZ61_06575</name>
</gene>
<keyword evidence="1" id="KW-0472">Membrane</keyword>
<dbReference type="InParanoid" id="A0A540VKB5"/>
<evidence type="ECO:0000256" key="1">
    <source>
        <dbReference type="SAM" id="Phobius"/>
    </source>
</evidence>
<sequence>MKLPQNQPMAYLLWVVSFALTLATLIAGRTLVMGVAGLFSDDYWRLAFVDRAAILLLSVAGLILVLFLEHYYRRGVEQRRLWPRFARVTILQVAILLASGLLALLAPGR</sequence>
<comment type="caution">
    <text evidence="2">The sequence shown here is derived from an EMBL/GenBank/DDBJ whole genome shotgun (WGS) entry which is preliminary data.</text>
</comment>
<feature type="transmembrane region" description="Helical" evidence="1">
    <location>
        <begin position="84"/>
        <end position="106"/>
    </location>
</feature>
<name>A0A540VKB5_9CHLR</name>
<accession>A0A540VKB5</accession>
<organism evidence="2 3">
    <name type="scientific">Litorilinea aerophila</name>
    <dbReference type="NCBI Taxonomy" id="1204385"/>
    <lineage>
        <taxon>Bacteria</taxon>
        <taxon>Bacillati</taxon>
        <taxon>Chloroflexota</taxon>
        <taxon>Caldilineae</taxon>
        <taxon>Caldilineales</taxon>
        <taxon>Caldilineaceae</taxon>
        <taxon>Litorilinea</taxon>
    </lineage>
</organism>
<feature type="transmembrane region" description="Helical" evidence="1">
    <location>
        <begin position="12"/>
        <end position="32"/>
    </location>
</feature>